<organism evidence="2 3">
    <name type="scientific">Heracleum sosnowskyi</name>
    <dbReference type="NCBI Taxonomy" id="360622"/>
    <lineage>
        <taxon>Eukaryota</taxon>
        <taxon>Viridiplantae</taxon>
        <taxon>Streptophyta</taxon>
        <taxon>Embryophyta</taxon>
        <taxon>Tracheophyta</taxon>
        <taxon>Spermatophyta</taxon>
        <taxon>Magnoliopsida</taxon>
        <taxon>eudicotyledons</taxon>
        <taxon>Gunneridae</taxon>
        <taxon>Pentapetalae</taxon>
        <taxon>asterids</taxon>
        <taxon>campanulids</taxon>
        <taxon>Apiales</taxon>
        <taxon>Apiaceae</taxon>
        <taxon>Apioideae</taxon>
        <taxon>apioid superclade</taxon>
        <taxon>Tordylieae</taxon>
        <taxon>Tordyliinae</taxon>
        <taxon>Heracleum</taxon>
    </lineage>
</organism>
<feature type="compositionally biased region" description="Basic residues" evidence="1">
    <location>
        <begin position="439"/>
        <end position="450"/>
    </location>
</feature>
<dbReference type="AlphaFoldDB" id="A0AAD8I8R6"/>
<evidence type="ECO:0000256" key="1">
    <source>
        <dbReference type="SAM" id="MobiDB-lite"/>
    </source>
</evidence>
<evidence type="ECO:0008006" key="4">
    <source>
        <dbReference type="Google" id="ProtNLM"/>
    </source>
</evidence>
<feature type="compositionally biased region" description="Acidic residues" evidence="1">
    <location>
        <begin position="16"/>
        <end position="44"/>
    </location>
</feature>
<name>A0AAD8I8R6_9APIA</name>
<comment type="caution">
    <text evidence="2">The sequence shown here is derived from an EMBL/GenBank/DDBJ whole genome shotgun (WGS) entry which is preliminary data.</text>
</comment>
<proteinExistence type="predicted"/>
<dbReference type="PANTHER" id="PTHR31973:SF187">
    <property type="entry name" value="MUTATOR TRANSPOSASE MUDRA PROTEIN"/>
    <property type="match status" value="1"/>
</dbReference>
<feature type="region of interest" description="Disordered" evidence="1">
    <location>
        <begin position="430"/>
        <end position="466"/>
    </location>
</feature>
<dbReference type="Proteomes" id="UP001237642">
    <property type="component" value="Unassembled WGS sequence"/>
</dbReference>
<gene>
    <name evidence="2" type="ORF">POM88_026254</name>
</gene>
<feature type="compositionally biased region" description="Basic and acidic residues" evidence="1">
    <location>
        <begin position="456"/>
        <end position="466"/>
    </location>
</feature>
<dbReference type="EMBL" id="JAUIZM010000006">
    <property type="protein sequence ID" value="KAK1379510.1"/>
    <property type="molecule type" value="Genomic_DNA"/>
</dbReference>
<accession>A0AAD8I8R6</accession>
<reference evidence="2" key="1">
    <citation type="submission" date="2023-02" db="EMBL/GenBank/DDBJ databases">
        <title>Genome of toxic invasive species Heracleum sosnowskyi carries increased number of genes despite the absence of recent whole-genome duplications.</title>
        <authorList>
            <person name="Schelkunov M."/>
            <person name="Shtratnikova V."/>
            <person name="Makarenko M."/>
            <person name="Klepikova A."/>
            <person name="Omelchenko D."/>
            <person name="Novikova G."/>
            <person name="Obukhova E."/>
            <person name="Bogdanov V."/>
            <person name="Penin A."/>
            <person name="Logacheva M."/>
        </authorList>
    </citation>
    <scope>NUCLEOTIDE SEQUENCE</scope>
    <source>
        <strain evidence="2">Hsosn_3</strain>
        <tissue evidence="2">Leaf</tissue>
    </source>
</reference>
<evidence type="ECO:0000313" key="3">
    <source>
        <dbReference type="Proteomes" id="UP001237642"/>
    </source>
</evidence>
<dbReference type="PANTHER" id="PTHR31973">
    <property type="entry name" value="POLYPROTEIN, PUTATIVE-RELATED"/>
    <property type="match status" value="1"/>
</dbReference>
<keyword evidence="3" id="KW-1185">Reference proteome</keyword>
<protein>
    <recommendedName>
        <fullName evidence="4">Transposase MuDR plant domain-containing protein</fullName>
    </recommendedName>
</protein>
<evidence type="ECO:0000313" key="2">
    <source>
        <dbReference type="EMBL" id="KAK1379510.1"/>
    </source>
</evidence>
<feature type="region of interest" description="Disordered" evidence="1">
    <location>
        <begin position="1"/>
        <end position="46"/>
    </location>
</feature>
<reference evidence="2" key="2">
    <citation type="submission" date="2023-05" db="EMBL/GenBank/DDBJ databases">
        <authorList>
            <person name="Schelkunov M.I."/>
        </authorList>
    </citation>
    <scope>NUCLEOTIDE SEQUENCE</scope>
    <source>
        <strain evidence="2">Hsosn_3</strain>
        <tissue evidence="2">Leaf</tissue>
    </source>
</reference>
<feature type="compositionally biased region" description="Basic and acidic residues" evidence="1">
    <location>
        <begin position="1"/>
        <end position="12"/>
    </location>
</feature>
<sequence length="466" mass="53631">MVRTRSGVEVRIPEQQNEEDEIEIEDDNVVEDDDMETVDEDQTTSEESMDRVYNVILYYGGYFVHVPFESYTSNVRKVYKHIDLENLSINDLKLCFGPAVGEFDSLYFKTPDLKIVLLNEESKSALTELSKDYGYNIVFYVYHVTPVNPDSDIERDDYGCSDDEFVEIRKACREEKKKMDEYEIKANLGETDEFEVGSESDREFYPSSEESDAKYCYANPSPENEKMKHVGEVFNVHTPAKNIKFKVGQIFGSKKDFKVVVRSISMETGYIKDKDKWQVKSVVNGCVWSYKNKLVTTKYLVDMFGDRIRKNPNWKLCEMQEEFKRVLKVNVCDAKCSRIRKAALSGVVEKMDEHYAKLRKFGGEILRSNKENTVKISTTRLQEGDGLDKAIRELLPQVEHRFCTRHLNANLKGKYPTGLVNDTCTGCTPPVSTPPTRKVQVKKNTPRKKVATSSKTVKEIAPPRKK</sequence>